<gene>
    <name evidence="2" type="ORF">K1X11_010995</name>
</gene>
<dbReference type="GO" id="GO:0016787">
    <property type="term" value="F:hydrolase activity"/>
    <property type="evidence" value="ECO:0007669"/>
    <property type="project" value="UniProtKB-KW"/>
</dbReference>
<protein>
    <submittedName>
        <fullName evidence="2">Glycoside hydrolase family 43 protein</fullName>
    </submittedName>
</protein>
<dbReference type="CDD" id="cd08983">
    <property type="entry name" value="GH43_Bt3655-like"/>
    <property type="match status" value="1"/>
</dbReference>
<name>A0ABZ1CH73_9BACT</name>
<dbReference type="InterPro" id="IPR050727">
    <property type="entry name" value="GH43_arabinanases"/>
</dbReference>
<feature type="domain" description="Arabinosidase BT-3657-like N-terminal" evidence="1">
    <location>
        <begin position="19"/>
        <end position="109"/>
    </location>
</feature>
<dbReference type="Proteomes" id="UP000738431">
    <property type="component" value="Chromosome"/>
</dbReference>
<proteinExistence type="predicted"/>
<dbReference type="EMBL" id="CP139781">
    <property type="protein sequence ID" value="WRQ89934.1"/>
    <property type="molecule type" value="Genomic_DNA"/>
</dbReference>
<dbReference type="InterPro" id="IPR023296">
    <property type="entry name" value="Glyco_hydro_beta-prop_sf"/>
</dbReference>
<accession>A0ABZ1CH73</accession>
<keyword evidence="2" id="KW-0378">Hydrolase</keyword>
<reference evidence="2 3" key="1">
    <citation type="submission" date="2021-08" db="EMBL/GenBank/DDBJ databases">
        <authorList>
            <person name="Zhang D."/>
            <person name="Zhang A."/>
            <person name="Wang L."/>
        </authorList>
    </citation>
    <scope>NUCLEOTIDE SEQUENCE [LARGE SCALE GENOMIC DNA]</scope>
    <source>
        <strain evidence="2 3">WL0086</strain>
    </source>
</reference>
<evidence type="ECO:0000313" key="2">
    <source>
        <dbReference type="EMBL" id="WRQ89934.1"/>
    </source>
</evidence>
<dbReference type="InterPro" id="IPR055133">
    <property type="entry name" value="BT_3657-like_N"/>
</dbReference>
<evidence type="ECO:0000313" key="3">
    <source>
        <dbReference type="Proteomes" id="UP000738431"/>
    </source>
</evidence>
<sequence>MLPRLLLLLFVALPLRAVDTAFLFTYFTGNGQDGLHLMWSDDGYTWQPIAEGRSVMPPRIGTTEVLMRDPCVVQGPDGTYHMVWTSGWHQNIIGHASTKDFIHWTPQQAIPVMAHEPEVRNSWAPEVVYDDQAQEFVIFWASTVPGRFMETAGASESEFNHRMYATTTKDWQTFTPTRVFYDPGFSVIDATQHKFDGQLYWIIKDETRYPPKKHLRVARAESRQGPFGELGEPFTPEGLWVEGPTAVTVDGAVLVYFDAYGDKHYGAMRSTDMVHWENVSERIKMPFEGTKERVRHGTIIEVPQSLIERLQTELK</sequence>
<dbReference type="PANTHER" id="PTHR43301:SF3">
    <property type="entry name" value="ARABINAN ENDO-1,5-ALPHA-L-ARABINOSIDASE A-RELATED"/>
    <property type="match status" value="1"/>
</dbReference>
<organism evidence="2 3">
    <name type="scientific">Actomonas aquatica</name>
    <dbReference type="NCBI Taxonomy" id="2866162"/>
    <lineage>
        <taxon>Bacteria</taxon>
        <taxon>Pseudomonadati</taxon>
        <taxon>Verrucomicrobiota</taxon>
        <taxon>Opitutia</taxon>
        <taxon>Opitutales</taxon>
        <taxon>Opitutaceae</taxon>
        <taxon>Actomonas</taxon>
    </lineage>
</organism>
<dbReference type="Pfam" id="PF22847">
    <property type="entry name" value="BT_3657-like_N"/>
    <property type="match status" value="1"/>
</dbReference>
<dbReference type="RefSeq" id="WP_221033198.1">
    <property type="nucleotide sequence ID" value="NZ_CP139781.1"/>
</dbReference>
<dbReference type="SUPFAM" id="SSF75005">
    <property type="entry name" value="Arabinanase/levansucrase/invertase"/>
    <property type="match status" value="1"/>
</dbReference>
<evidence type="ECO:0000259" key="1">
    <source>
        <dbReference type="Pfam" id="PF22847"/>
    </source>
</evidence>
<keyword evidence="3" id="KW-1185">Reference proteome</keyword>
<dbReference type="PANTHER" id="PTHR43301">
    <property type="entry name" value="ARABINAN ENDO-1,5-ALPHA-L-ARABINOSIDASE"/>
    <property type="match status" value="1"/>
</dbReference>
<dbReference type="Gene3D" id="2.115.10.20">
    <property type="entry name" value="Glycosyl hydrolase domain, family 43"/>
    <property type="match status" value="1"/>
</dbReference>
<reference evidence="2 3" key="2">
    <citation type="submission" date="2023-12" db="EMBL/GenBank/DDBJ databases">
        <title>Description of an unclassified Opitutus bacterium of Verrucomicrobiota.</title>
        <authorList>
            <person name="Zhang D.-F."/>
        </authorList>
    </citation>
    <scope>NUCLEOTIDE SEQUENCE [LARGE SCALE GENOMIC DNA]</scope>
    <source>
        <strain evidence="2 3">WL0086</strain>
    </source>
</reference>